<dbReference type="EMBL" id="CP032230">
    <property type="protein sequence ID" value="QBJ94427.1"/>
    <property type="molecule type" value="Genomic_DNA"/>
</dbReference>
<geneLocation type="plasmid" evidence="1">
    <name>unnamed</name>
</geneLocation>
<dbReference type="STRING" id="73044.GCA_000725795_04928"/>
<dbReference type="AlphaFoldDB" id="A0A4P6U501"/>
<dbReference type="RefSeq" id="WP_051888012.1">
    <property type="nucleotide sequence ID" value="NZ_CP032230.1"/>
</dbReference>
<organism evidence="1 2">
    <name type="scientific">Streptomyces seoulensis</name>
    <dbReference type="NCBI Taxonomy" id="73044"/>
    <lineage>
        <taxon>Bacteria</taxon>
        <taxon>Bacillati</taxon>
        <taxon>Actinomycetota</taxon>
        <taxon>Actinomycetes</taxon>
        <taxon>Kitasatosporales</taxon>
        <taxon>Streptomycetaceae</taxon>
        <taxon>Streptomyces</taxon>
    </lineage>
</organism>
<proteinExistence type="predicted"/>
<sequence>MSTPTQQTRDDRSELTTLITAAVLELTRQWNRLTVAQDRLLRTLERIRPGLGATTRINSYITAFHHEVGEFDRLTRAVAERWAAQDLPTAYRDGALRALRRANRDITLFRWTADHQAALTGLTSIFYVDLVARIQEAVRRAQAFARAAQEATRTVTLGRNHAGIDAPRLAADHPLSTVVYSDQARHPVKDWARSALTYQGAVTANHGAINTARLELEAEWMQVRDGDECGWTGHQDTDHADGTIRSIDDCAAYPVAHHGCVRELIPRPDLNGRRGLVSGDPA</sequence>
<dbReference type="GeneID" id="300102957"/>
<keyword evidence="2" id="KW-1185">Reference proteome</keyword>
<evidence type="ECO:0008006" key="3">
    <source>
        <dbReference type="Google" id="ProtNLM"/>
    </source>
</evidence>
<dbReference type="OrthoDB" id="4076146at2"/>
<accession>A0A4P6U501</accession>
<dbReference type="Proteomes" id="UP000292547">
    <property type="component" value="Plasmid unnamed"/>
</dbReference>
<name>A0A4P6U501_STRSO</name>
<protein>
    <recommendedName>
        <fullName evidence="3">Phage head morphogenesis domain-containing protein</fullName>
    </recommendedName>
</protein>
<evidence type="ECO:0000313" key="2">
    <source>
        <dbReference type="Proteomes" id="UP000292547"/>
    </source>
</evidence>
<dbReference type="KEGG" id="sseo:D0Z67_29085"/>
<evidence type="ECO:0000313" key="1">
    <source>
        <dbReference type="EMBL" id="QBJ94427.1"/>
    </source>
</evidence>
<gene>
    <name evidence="1" type="ORF">D0Z67_29085</name>
</gene>
<reference evidence="1 2" key="1">
    <citation type="submission" date="2018-08" db="EMBL/GenBank/DDBJ databases">
        <title>The complete genome sequence of Streptomyces seoulensis, a pioneer strain for nickel superoxide dismutase discovery.</title>
        <authorList>
            <person name="Shin J."/>
            <person name="Lee J.-S."/>
            <person name="Lee E.-J."/>
            <person name="Youn H.-D."/>
        </authorList>
    </citation>
    <scope>NUCLEOTIDE SEQUENCE [LARGE SCALE GENOMIC DNA]</scope>
    <source>
        <strain evidence="1 2">KCTC 9819</strain>
        <plasmid evidence="1 2">unnamed</plasmid>
    </source>
</reference>
<keyword evidence="1" id="KW-0614">Plasmid</keyword>